<evidence type="ECO:0000256" key="1">
    <source>
        <dbReference type="ARBA" id="ARBA00001917"/>
    </source>
</evidence>
<dbReference type="PANTHER" id="PTHR30546">
    <property type="entry name" value="FLAVODOXIN-RELATED PROTEIN WRBA-RELATED"/>
    <property type="match status" value="1"/>
</dbReference>
<dbReference type="InterPro" id="IPR005025">
    <property type="entry name" value="FMN_Rdtase-like_dom"/>
</dbReference>
<proteinExistence type="inferred from homology"/>
<dbReference type="FunFam" id="3.40.50.360:FF:000001">
    <property type="entry name" value="NAD(P)H dehydrogenase (Quinone) FQR1-like"/>
    <property type="match status" value="1"/>
</dbReference>
<dbReference type="PROSITE" id="PS00201">
    <property type="entry name" value="FLAVODOXIN"/>
    <property type="match status" value="1"/>
</dbReference>
<dbReference type="Pfam" id="PF03358">
    <property type="entry name" value="FMN_red"/>
    <property type="match status" value="1"/>
</dbReference>
<dbReference type="PANTHER" id="PTHR30546:SF23">
    <property type="entry name" value="FLAVOPROTEIN-LIKE PROTEIN YCP4-RELATED"/>
    <property type="match status" value="1"/>
</dbReference>
<dbReference type="InterPro" id="IPR001226">
    <property type="entry name" value="Flavodoxin_CS"/>
</dbReference>
<dbReference type="NCBIfam" id="TIGR01755">
    <property type="entry name" value="flav_wrbA"/>
    <property type="match status" value="1"/>
</dbReference>
<dbReference type="GO" id="GO:0003955">
    <property type="term" value="F:NAD(P)H dehydrogenase (quinone) activity"/>
    <property type="evidence" value="ECO:0007669"/>
    <property type="project" value="UniProtKB-EC"/>
</dbReference>
<dbReference type="Proteomes" id="UP000588068">
    <property type="component" value="Unassembled WGS sequence"/>
</dbReference>
<dbReference type="NCBIfam" id="NF002999">
    <property type="entry name" value="PRK03767.1"/>
    <property type="match status" value="1"/>
</dbReference>
<comment type="caution">
    <text evidence="6">The sequence shown here is derived from an EMBL/GenBank/DDBJ whole genome shotgun (WGS) entry which is preliminary data.</text>
</comment>
<evidence type="ECO:0000256" key="2">
    <source>
        <dbReference type="ARBA" id="ARBA00006961"/>
    </source>
</evidence>
<dbReference type="PROSITE" id="PS50902">
    <property type="entry name" value="FLAVODOXIN_LIKE"/>
    <property type="match status" value="1"/>
</dbReference>
<name>A0A841HFR8_9GAMM</name>
<dbReference type="InterPro" id="IPR010089">
    <property type="entry name" value="Flavoprotein_WrbA-like"/>
</dbReference>
<sequence>MAEILVVFYSRKGSTAELARQVCRGIESVSGATARLRTVPPVVTAVDQPQPAVPSDGPPYATHDDLRECAGLILGSPTRFGNMAAPLKHFLDGTSALWAGGTLSNKPAGVFTSTQTMHGGQETTLVSMMLPLLHHGMYIVGLPYTEAALNHTRTGGSPYGASHVAGGETQPRLSDDEKTLAQLLGRRVAEVAVKLRAAP</sequence>
<dbReference type="Gene3D" id="3.40.50.360">
    <property type="match status" value="1"/>
</dbReference>
<comment type="cofactor">
    <cofactor evidence="1">
        <name>FMN</name>
        <dbReference type="ChEBI" id="CHEBI:58210"/>
    </cofactor>
</comment>
<keyword evidence="4" id="KW-0288">FMN</keyword>
<evidence type="ECO:0000313" key="6">
    <source>
        <dbReference type="EMBL" id="MBB6091424.1"/>
    </source>
</evidence>
<comment type="similarity">
    <text evidence="2">Belongs to the WrbA family.</text>
</comment>
<reference evidence="6 7" key="1">
    <citation type="submission" date="2020-08" db="EMBL/GenBank/DDBJ databases">
        <title>Genomic Encyclopedia of Type Strains, Phase IV (KMG-IV): sequencing the most valuable type-strain genomes for metagenomic binning, comparative biology and taxonomic classification.</title>
        <authorList>
            <person name="Goeker M."/>
        </authorList>
    </citation>
    <scope>NUCLEOTIDE SEQUENCE [LARGE SCALE GENOMIC DNA]</scope>
    <source>
        <strain evidence="6 7">DSM 26723</strain>
    </source>
</reference>
<feature type="domain" description="Flavodoxin-like" evidence="5">
    <location>
        <begin position="4"/>
        <end position="188"/>
    </location>
</feature>
<gene>
    <name evidence="6" type="ORF">HNQ60_000270</name>
</gene>
<protein>
    <submittedName>
        <fullName evidence="6">NAD(P)H dehydrogenase (Quinone)</fullName>
        <ecNumber evidence="6">1.6.5.2</ecNumber>
    </submittedName>
</protein>
<keyword evidence="6" id="KW-0560">Oxidoreductase</keyword>
<dbReference type="GO" id="GO:0010181">
    <property type="term" value="F:FMN binding"/>
    <property type="evidence" value="ECO:0007669"/>
    <property type="project" value="InterPro"/>
</dbReference>
<organism evidence="6 7">
    <name type="scientific">Povalibacter uvarum</name>
    <dbReference type="NCBI Taxonomy" id="732238"/>
    <lineage>
        <taxon>Bacteria</taxon>
        <taxon>Pseudomonadati</taxon>
        <taxon>Pseudomonadota</taxon>
        <taxon>Gammaproteobacteria</taxon>
        <taxon>Steroidobacterales</taxon>
        <taxon>Steroidobacteraceae</taxon>
        <taxon>Povalibacter</taxon>
    </lineage>
</organism>
<dbReference type="GO" id="GO:0016020">
    <property type="term" value="C:membrane"/>
    <property type="evidence" value="ECO:0007669"/>
    <property type="project" value="TreeGrafter"/>
</dbReference>
<accession>A0A841HFR8</accession>
<evidence type="ECO:0000256" key="4">
    <source>
        <dbReference type="ARBA" id="ARBA00022643"/>
    </source>
</evidence>
<dbReference type="SUPFAM" id="SSF52218">
    <property type="entry name" value="Flavoproteins"/>
    <property type="match status" value="1"/>
</dbReference>
<dbReference type="EMBL" id="JACHHZ010000001">
    <property type="protein sequence ID" value="MBB6091424.1"/>
    <property type="molecule type" value="Genomic_DNA"/>
</dbReference>
<dbReference type="EC" id="1.6.5.2" evidence="6"/>
<dbReference type="GO" id="GO:0009055">
    <property type="term" value="F:electron transfer activity"/>
    <property type="evidence" value="ECO:0007669"/>
    <property type="project" value="InterPro"/>
</dbReference>
<dbReference type="AlphaFoldDB" id="A0A841HFR8"/>
<keyword evidence="3" id="KW-0285">Flavoprotein</keyword>
<evidence type="ECO:0000259" key="5">
    <source>
        <dbReference type="PROSITE" id="PS50902"/>
    </source>
</evidence>
<dbReference type="InterPro" id="IPR008254">
    <property type="entry name" value="Flavodoxin/NO_synth"/>
</dbReference>
<evidence type="ECO:0000313" key="7">
    <source>
        <dbReference type="Proteomes" id="UP000588068"/>
    </source>
</evidence>
<dbReference type="InterPro" id="IPR029039">
    <property type="entry name" value="Flavoprotein-like_sf"/>
</dbReference>
<dbReference type="RefSeq" id="WP_184329225.1">
    <property type="nucleotide sequence ID" value="NZ_JACHHZ010000001.1"/>
</dbReference>
<keyword evidence="7" id="KW-1185">Reference proteome</keyword>
<evidence type="ECO:0000256" key="3">
    <source>
        <dbReference type="ARBA" id="ARBA00022630"/>
    </source>
</evidence>